<protein>
    <submittedName>
        <fullName evidence="6">Unannotated protein</fullName>
    </submittedName>
</protein>
<keyword evidence="3" id="KW-1133">Transmembrane helix</keyword>
<dbReference type="GO" id="GO:0016020">
    <property type="term" value="C:membrane"/>
    <property type="evidence" value="ECO:0007669"/>
    <property type="project" value="InterPro"/>
</dbReference>
<name>A0A6J6SMP8_9ZZZZ</name>
<dbReference type="PRINTS" id="PR00260">
    <property type="entry name" value="CHEMTRNSDUCR"/>
</dbReference>
<organism evidence="6">
    <name type="scientific">freshwater metagenome</name>
    <dbReference type="NCBI Taxonomy" id="449393"/>
    <lineage>
        <taxon>unclassified sequences</taxon>
        <taxon>metagenomes</taxon>
        <taxon>ecological metagenomes</taxon>
    </lineage>
</organism>
<evidence type="ECO:0000256" key="2">
    <source>
        <dbReference type="ARBA" id="ARBA00029447"/>
    </source>
</evidence>
<dbReference type="Pfam" id="PF00672">
    <property type="entry name" value="HAMP"/>
    <property type="match status" value="1"/>
</dbReference>
<dbReference type="PROSITE" id="PS50111">
    <property type="entry name" value="CHEMOTAXIS_TRANSDUC_2"/>
    <property type="match status" value="1"/>
</dbReference>
<feature type="transmembrane region" description="Helical" evidence="3">
    <location>
        <begin position="194"/>
        <end position="213"/>
    </location>
</feature>
<dbReference type="InterPro" id="IPR004089">
    <property type="entry name" value="MCPsignal_dom"/>
</dbReference>
<feature type="domain" description="Methyl-accepting transducer" evidence="4">
    <location>
        <begin position="271"/>
        <end position="507"/>
    </location>
</feature>
<dbReference type="Gene3D" id="1.10.287.950">
    <property type="entry name" value="Methyl-accepting chemotaxis protein"/>
    <property type="match status" value="1"/>
</dbReference>
<dbReference type="GO" id="GO:0006935">
    <property type="term" value="P:chemotaxis"/>
    <property type="evidence" value="ECO:0007669"/>
    <property type="project" value="InterPro"/>
</dbReference>
<dbReference type="SUPFAM" id="SSF58104">
    <property type="entry name" value="Methyl-accepting chemotaxis protein (MCP) signaling domain"/>
    <property type="match status" value="1"/>
</dbReference>
<dbReference type="CDD" id="cd06225">
    <property type="entry name" value="HAMP"/>
    <property type="match status" value="1"/>
</dbReference>
<keyword evidence="3" id="KW-0812">Transmembrane</keyword>
<dbReference type="GO" id="GO:0007165">
    <property type="term" value="P:signal transduction"/>
    <property type="evidence" value="ECO:0007669"/>
    <property type="project" value="UniProtKB-KW"/>
</dbReference>
<dbReference type="GO" id="GO:0004888">
    <property type="term" value="F:transmembrane signaling receptor activity"/>
    <property type="evidence" value="ECO:0007669"/>
    <property type="project" value="InterPro"/>
</dbReference>
<reference evidence="6" key="1">
    <citation type="submission" date="2020-05" db="EMBL/GenBank/DDBJ databases">
        <authorList>
            <person name="Chiriac C."/>
            <person name="Salcher M."/>
            <person name="Ghai R."/>
            <person name="Kavagutti S V."/>
        </authorList>
    </citation>
    <scope>NUCLEOTIDE SEQUENCE</scope>
</reference>
<dbReference type="PANTHER" id="PTHR32089">
    <property type="entry name" value="METHYL-ACCEPTING CHEMOTAXIS PROTEIN MCPB"/>
    <property type="match status" value="1"/>
</dbReference>
<proteinExistence type="inferred from homology"/>
<accession>A0A6J6SMP8</accession>
<dbReference type="InterPro" id="IPR004090">
    <property type="entry name" value="Chemotax_Me-accpt_rcpt"/>
</dbReference>
<keyword evidence="1" id="KW-0807">Transducer</keyword>
<dbReference type="InterPro" id="IPR003660">
    <property type="entry name" value="HAMP_dom"/>
</dbReference>
<sequence>MASTARPSARMQDLGIGTRMALLTGVALLPAALVTATALHSSSRVETETRHALELERASAKLYHLDNRNSEIKADAYRALVETDLDVVRQDTVDDIASAEEVLAEVEARELPGSISDQLPGLRTALGEYTATLSSYVDLAVAAPQRALERQGEVAAANSVLDDLLDGLRSDIDAEVSAHRVDVAALQSDMRRQVWIALIAGLLLAVLVAAWVARGITRPLRRTVAVLEQVAQGRLDQRLGLTSRDETGRMGAALDATLDRLGDALRSIDGSSHSLASASQELSAVATQMTASARASATQAGVVDEAGAEVSQHLQSVATGTEEMTASIGEIAQNATRAAEVASRAVEVVGDADRTMVKLGESSAQVGSVVKAISSIAAQTNLLALNATIEAARAGEAGKGFAVVANEVRELAQETARATEDIVLRIETIQADTTAAVEAIAQISEIIVRIHDTQTTIASAVEEQTATAAEIARRVADAAHGSAEISRTVTGVAAAAEDTTAAAGSTSEAAAELARMATELQRLVGQFELGSGSSMASVTALGAVAEPVALGQRGAA</sequence>
<gene>
    <name evidence="6" type="ORF">UFOPK2761_00896</name>
</gene>
<comment type="similarity">
    <text evidence="2">Belongs to the methyl-accepting chemotaxis (MCP) protein family.</text>
</comment>
<evidence type="ECO:0000256" key="1">
    <source>
        <dbReference type="ARBA" id="ARBA00023224"/>
    </source>
</evidence>
<evidence type="ECO:0000259" key="4">
    <source>
        <dbReference type="PROSITE" id="PS50111"/>
    </source>
</evidence>
<dbReference type="EMBL" id="CAEZYQ010000005">
    <property type="protein sequence ID" value="CAB4735877.1"/>
    <property type="molecule type" value="Genomic_DNA"/>
</dbReference>
<dbReference type="AlphaFoldDB" id="A0A6J6SMP8"/>
<keyword evidence="3" id="KW-0472">Membrane</keyword>
<evidence type="ECO:0000259" key="5">
    <source>
        <dbReference type="PROSITE" id="PS50885"/>
    </source>
</evidence>
<evidence type="ECO:0000313" key="6">
    <source>
        <dbReference type="EMBL" id="CAB4735877.1"/>
    </source>
</evidence>
<evidence type="ECO:0000256" key="3">
    <source>
        <dbReference type="SAM" id="Phobius"/>
    </source>
</evidence>
<dbReference type="SMART" id="SM00283">
    <property type="entry name" value="MA"/>
    <property type="match status" value="1"/>
</dbReference>
<dbReference type="PANTHER" id="PTHR32089:SF112">
    <property type="entry name" value="LYSOZYME-LIKE PROTEIN-RELATED"/>
    <property type="match status" value="1"/>
</dbReference>
<feature type="domain" description="HAMP" evidence="5">
    <location>
        <begin position="214"/>
        <end position="266"/>
    </location>
</feature>
<dbReference type="Pfam" id="PF00015">
    <property type="entry name" value="MCPsignal"/>
    <property type="match status" value="1"/>
</dbReference>
<dbReference type="SMART" id="SM00304">
    <property type="entry name" value="HAMP"/>
    <property type="match status" value="1"/>
</dbReference>
<dbReference type="PROSITE" id="PS50885">
    <property type="entry name" value="HAMP"/>
    <property type="match status" value="1"/>
</dbReference>